<accession>A0A0E3GMM6</accession>
<sequence length="75" mass="8230">MSDPTNAQLAAARVYMRGAAAEIDALPQFEKHVQQLEDKFKTLKDLGDTKDAIAFLLAIQYLSMGVGDKVCSLEE</sequence>
<dbReference type="RefSeq" id="YP_009219362.1">
    <property type="nucleotide sequence ID" value="NC_029021.1"/>
</dbReference>
<evidence type="ECO:0000313" key="2">
    <source>
        <dbReference type="Proteomes" id="UP000033025"/>
    </source>
</evidence>
<protein>
    <submittedName>
        <fullName evidence="1">Uncharacterized protein</fullName>
    </submittedName>
</protein>
<reference evidence="1 2" key="1">
    <citation type="journal article" date="2015" name="Genome Announc.">
        <title>Complete Genome Sequences of Four Novel Escherichia coli Bacteriophages Belonging to New Phage Groups.</title>
        <authorList>
            <person name="Carstens A.B."/>
            <person name="Kot W."/>
            <person name="Hansen L.H."/>
        </authorList>
    </citation>
    <scope>NUCLEOTIDE SEQUENCE [LARGE SCALE GENOMIC DNA]</scope>
</reference>
<name>A0A0E3GMM6_9CAUD</name>
<reference evidence="2" key="2">
    <citation type="submission" date="2015-01" db="EMBL/GenBank/DDBJ databases">
        <title>Complete sequence of three novel 9g-like phages.</title>
        <authorList>
            <person name="Carstens A.B."/>
            <person name="Hansen L.H."/>
            <person name="Kot W."/>
        </authorList>
    </citation>
    <scope>NUCLEOTIDE SEQUENCE [LARGE SCALE GENOMIC DNA]</scope>
</reference>
<dbReference type="KEGG" id="vg:26645537"/>
<dbReference type="EMBL" id="KP719134">
    <property type="protein sequence ID" value="AKA61122.1"/>
    <property type="molecule type" value="Genomic_DNA"/>
</dbReference>
<keyword evidence="2" id="KW-1185">Reference proteome</keyword>
<evidence type="ECO:0000313" key="1">
    <source>
        <dbReference type="EMBL" id="AKA61122.1"/>
    </source>
</evidence>
<dbReference type="Proteomes" id="UP000033025">
    <property type="component" value="Segment"/>
</dbReference>
<proteinExistence type="predicted"/>
<dbReference type="GeneID" id="26645537"/>
<organism evidence="1 2">
    <name type="scientific">Enterobacteria phage JenK1</name>
    <dbReference type="NCBI Taxonomy" id="1610836"/>
    <lineage>
        <taxon>Viruses</taxon>
        <taxon>Duplodnaviria</taxon>
        <taxon>Heunggongvirae</taxon>
        <taxon>Uroviricota</taxon>
        <taxon>Caudoviricetes</taxon>
        <taxon>Queuovirinae</taxon>
        <taxon>Nonagvirus</taxon>
        <taxon>Nonagvirus JenK1</taxon>
    </lineage>
</organism>